<accession>C0CTI6</accession>
<gene>
    <name evidence="1" type="ORF">CLOSTASPAR_00284</name>
</gene>
<name>C0CTI6_9FIRM</name>
<proteinExistence type="predicted"/>
<dbReference type="HOGENOM" id="CLU_3249280_0_0_9"/>
<keyword evidence="2" id="KW-1185">Reference proteome</keyword>
<dbReference type="AlphaFoldDB" id="C0CTI6"/>
<evidence type="ECO:0000313" key="1">
    <source>
        <dbReference type="EMBL" id="EEG57481.1"/>
    </source>
</evidence>
<comment type="caution">
    <text evidence="1">The sequence shown here is derived from an EMBL/GenBank/DDBJ whole genome shotgun (WGS) entry which is preliminary data.</text>
</comment>
<protein>
    <submittedName>
        <fullName evidence="1">Uncharacterized protein</fullName>
    </submittedName>
</protein>
<organism evidence="1 2">
    <name type="scientific">[Clostridium] asparagiforme DSM 15981</name>
    <dbReference type="NCBI Taxonomy" id="518636"/>
    <lineage>
        <taxon>Bacteria</taxon>
        <taxon>Bacillati</taxon>
        <taxon>Bacillota</taxon>
        <taxon>Clostridia</taxon>
        <taxon>Lachnospirales</taxon>
        <taxon>Lachnospiraceae</taxon>
        <taxon>Enterocloster</taxon>
    </lineage>
</organism>
<reference evidence="1 2" key="1">
    <citation type="submission" date="2009-01" db="EMBL/GenBank/DDBJ databases">
        <authorList>
            <person name="Fulton L."/>
            <person name="Clifton S."/>
            <person name="Fulton B."/>
            <person name="Xu J."/>
            <person name="Minx P."/>
            <person name="Pepin K.H."/>
            <person name="Johnson M."/>
            <person name="Bhonagiri V."/>
            <person name="Nash W.E."/>
            <person name="Mardis E.R."/>
            <person name="Wilson R.K."/>
        </authorList>
    </citation>
    <scope>NUCLEOTIDE SEQUENCE [LARGE SCALE GENOMIC DNA]</scope>
    <source>
        <strain evidence="1 2">DSM 15981</strain>
    </source>
</reference>
<evidence type="ECO:0000313" key="2">
    <source>
        <dbReference type="Proteomes" id="UP000004756"/>
    </source>
</evidence>
<dbReference type="Proteomes" id="UP000004756">
    <property type="component" value="Unassembled WGS sequence"/>
</dbReference>
<dbReference type="EMBL" id="ACCJ01000017">
    <property type="protein sequence ID" value="EEG57481.1"/>
    <property type="molecule type" value="Genomic_DNA"/>
</dbReference>
<reference evidence="1 2" key="2">
    <citation type="submission" date="2009-02" db="EMBL/GenBank/DDBJ databases">
        <title>Draft genome sequence of Clostridium asparagiforme (DSM 15981).</title>
        <authorList>
            <person name="Sudarsanam P."/>
            <person name="Ley R."/>
            <person name="Guruge J."/>
            <person name="Turnbaugh P.J."/>
            <person name="Mahowald M."/>
            <person name="Liep D."/>
            <person name="Gordon J."/>
        </authorList>
    </citation>
    <scope>NUCLEOTIDE SEQUENCE [LARGE SCALE GENOMIC DNA]</scope>
    <source>
        <strain evidence="1 2">DSM 15981</strain>
    </source>
</reference>
<sequence length="42" mass="4679">MTNYIHNSCFLYYTVCIGLAVDRLRPGVCSNHLNSFKGGSKV</sequence>